<feature type="non-terminal residue" evidence="2">
    <location>
        <position position="1"/>
    </location>
</feature>
<name>A0AAN9FTR7_HALRR</name>
<evidence type="ECO:0000256" key="1">
    <source>
        <dbReference type="SAM" id="MobiDB-lite"/>
    </source>
</evidence>
<feature type="region of interest" description="Disordered" evidence="1">
    <location>
        <begin position="66"/>
        <end position="90"/>
    </location>
</feature>
<protein>
    <submittedName>
        <fullName evidence="2">Uncharacterized protein</fullName>
    </submittedName>
</protein>
<reference evidence="2 3" key="1">
    <citation type="submission" date="2023-11" db="EMBL/GenBank/DDBJ databases">
        <title>Halocaridina rubra genome assembly.</title>
        <authorList>
            <person name="Smith C."/>
        </authorList>
    </citation>
    <scope>NUCLEOTIDE SEQUENCE [LARGE SCALE GENOMIC DNA]</scope>
    <source>
        <strain evidence="2">EP-1</strain>
        <tissue evidence="2">Whole</tissue>
    </source>
</reference>
<dbReference type="AlphaFoldDB" id="A0AAN9FTR7"/>
<comment type="caution">
    <text evidence="2">The sequence shown here is derived from an EMBL/GenBank/DDBJ whole genome shotgun (WGS) entry which is preliminary data.</text>
</comment>
<organism evidence="2 3">
    <name type="scientific">Halocaridina rubra</name>
    <name type="common">Hawaiian red shrimp</name>
    <dbReference type="NCBI Taxonomy" id="373956"/>
    <lineage>
        <taxon>Eukaryota</taxon>
        <taxon>Metazoa</taxon>
        <taxon>Ecdysozoa</taxon>
        <taxon>Arthropoda</taxon>
        <taxon>Crustacea</taxon>
        <taxon>Multicrustacea</taxon>
        <taxon>Malacostraca</taxon>
        <taxon>Eumalacostraca</taxon>
        <taxon>Eucarida</taxon>
        <taxon>Decapoda</taxon>
        <taxon>Pleocyemata</taxon>
        <taxon>Caridea</taxon>
        <taxon>Atyoidea</taxon>
        <taxon>Atyidae</taxon>
        <taxon>Halocaridina</taxon>
    </lineage>
</organism>
<dbReference type="EMBL" id="JAXCGZ010000203">
    <property type="protein sequence ID" value="KAK7086418.1"/>
    <property type="molecule type" value="Genomic_DNA"/>
</dbReference>
<accession>A0AAN9FTR7</accession>
<sequence>DHWVPSQVLKQTGPVSYKCELPGGHVVRCHRDQILNRSTPSIPSTPIKTFSPVISDESAVSPMVQDRVDKPNGVDVPSKLATPVRRTARV</sequence>
<evidence type="ECO:0000313" key="3">
    <source>
        <dbReference type="Proteomes" id="UP001381693"/>
    </source>
</evidence>
<dbReference type="Proteomes" id="UP001381693">
    <property type="component" value="Unassembled WGS sequence"/>
</dbReference>
<gene>
    <name evidence="2" type="ORF">SK128_000236</name>
</gene>
<feature type="non-terminal residue" evidence="2">
    <location>
        <position position="90"/>
    </location>
</feature>
<keyword evidence="3" id="KW-1185">Reference proteome</keyword>
<proteinExistence type="predicted"/>
<evidence type="ECO:0000313" key="2">
    <source>
        <dbReference type="EMBL" id="KAK7086418.1"/>
    </source>
</evidence>